<keyword evidence="5" id="KW-0830">Ubiquinone</keyword>
<dbReference type="Proteomes" id="UP000192721">
    <property type="component" value="Unassembled WGS sequence"/>
</dbReference>
<reference evidence="9 10" key="1">
    <citation type="submission" date="2017-02" db="EMBL/GenBank/DDBJ databases">
        <title>Chromobacterium haemolyticum H5244.</title>
        <authorList>
            <person name="Gulvik C.A."/>
        </authorList>
    </citation>
    <scope>NUCLEOTIDE SEQUENCE [LARGE SCALE GENOMIC DNA]</scope>
    <source>
        <strain evidence="9 10">H5244</strain>
    </source>
</reference>
<feature type="transmembrane region" description="Helical" evidence="5">
    <location>
        <begin position="405"/>
        <end position="425"/>
    </location>
</feature>
<keyword evidence="11" id="KW-1185">Reference proteome</keyword>
<comment type="catalytic activity">
    <reaction evidence="5">
        <text>a quinone + NADH + 5 H(+)(in) = a quinol + NAD(+) + 4 H(+)(out)</text>
        <dbReference type="Rhea" id="RHEA:57888"/>
        <dbReference type="ChEBI" id="CHEBI:15378"/>
        <dbReference type="ChEBI" id="CHEBI:24646"/>
        <dbReference type="ChEBI" id="CHEBI:57540"/>
        <dbReference type="ChEBI" id="CHEBI:57945"/>
        <dbReference type="ChEBI" id="CHEBI:132124"/>
    </reaction>
</comment>
<feature type="transmembrane region" description="Helical" evidence="5">
    <location>
        <begin position="106"/>
        <end position="123"/>
    </location>
</feature>
<feature type="transmembrane region" description="Helical" evidence="5">
    <location>
        <begin position="241"/>
        <end position="262"/>
    </location>
</feature>
<evidence type="ECO:0000256" key="4">
    <source>
        <dbReference type="ARBA" id="ARBA00023136"/>
    </source>
</evidence>
<dbReference type="EMBL" id="JAFLRD010000018">
    <property type="protein sequence ID" value="MBO0417642.1"/>
    <property type="molecule type" value="Genomic_DNA"/>
</dbReference>
<evidence type="ECO:0000313" key="11">
    <source>
        <dbReference type="Proteomes" id="UP000664349"/>
    </source>
</evidence>
<evidence type="ECO:0000256" key="3">
    <source>
        <dbReference type="ARBA" id="ARBA00022989"/>
    </source>
</evidence>
<dbReference type="HAMAP" id="MF_00445">
    <property type="entry name" value="NDH1_NuoN_1"/>
    <property type="match status" value="1"/>
</dbReference>
<dbReference type="NCBIfam" id="TIGR01770">
    <property type="entry name" value="NDH_I_N"/>
    <property type="match status" value="1"/>
</dbReference>
<dbReference type="NCBIfam" id="NF004442">
    <property type="entry name" value="PRK05777.1-5"/>
    <property type="match status" value="1"/>
</dbReference>
<proteinExistence type="inferred from homology"/>
<dbReference type="GO" id="GO:0050136">
    <property type="term" value="F:NADH dehydrogenase (quinone) (non-electrogenic) activity"/>
    <property type="evidence" value="ECO:0007669"/>
    <property type="project" value="UniProtKB-UniRule"/>
</dbReference>
<comment type="subcellular location">
    <subcellularLocation>
        <location evidence="5">Cell membrane</location>
        <topology evidence="5">Multi-pass membrane protein</topology>
    </subcellularLocation>
    <subcellularLocation>
        <location evidence="1">Endomembrane system</location>
        <topology evidence="1">Multi-pass membrane protein</topology>
    </subcellularLocation>
    <subcellularLocation>
        <location evidence="6">Membrane</location>
        <topology evidence="6">Multi-pass membrane protein</topology>
    </subcellularLocation>
</comment>
<feature type="transmembrane region" description="Helical" evidence="5">
    <location>
        <begin position="12"/>
        <end position="31"/>
    </location>
</feature>
<keyword evidence="2 5" id="KW-0812">Transmembrane</keyword>
<dbReference type="GO" id="GO:0008137">
    <property type="term" value="F:NADH dehydrogenase (ubiquinone) activity"/>
    <property type="evidence" value="ECO:0007669"/>
    <property type="project" value="InterPro"/>
</dbReference>
<comment type="caution">
    <text evidence="9">The sequence shown here is derived from an EMBL/GenBank/DDBJ whole genome shotgun (WGS) entry which is preliminary data.</text>
</comment>
<evidence type="ECO:0000256" key="5">
    <source>
        <dbReference type="HAMAP-Rule" id="MF_00445"/>
    </source>
</evidence>
<keyword evidence="5" id="KW-1003">Cell membrane</keyword>
<evidence type="ECO:0000313" key="10">
    <source>
        <dbReference type="Proteomes" id="UP000192721"/>
    </source>
</evidence>
<dbReference type="InterPro" id="IPR010096">
    <property type="entry name" value="NADH-Q_OxRdtase_suN/2"/>
</dbReference>
<dbReference type="GO" id="GO:0042773">
    <property type="term" value="P:ATP synthesis coupled electron transport"/>
    <property type="evidence" value="ECO:0007669"/>
    <property type="project" value="InterPro"/>
</dbReference>
<gene>
    <name evidence="5 8" type="primary">nuoN</name>
    <name evidence="9" type="ORF">B0T45_05295</name>
    <name evidence="8" type="ORF">J1C50_19200</name>
</gene>
<feature type="transmembrane region" description="Helical" evidence="5">
    <location>
        <begin position="77"/>
        <end position="94"/>
    </location>
</feature>
<evidence type="ECO:0000313" key="9">
    <source>
        <dbReference type="EMBL" id="OQS42780.1"/>
    </source>
</evidence>
<keyword evidence="4 5" id="KW-0472">Membrane</keyword>
<feature type="transmembrane region" description="Helical" evidence="5">
    <location>
        <begin position="38"/>
        <end position="57"/>
    </location>
</feature>
<reference evidence="8 11" key="2">
    <citation type="submission" date="2021-03" db="EMBL/GenBank/DDBJ databases">
        <title>First Case of infection caused by Chromobacterium haemolyticum derived from water in China.</title>
        <authorList>
            <person name="Chen J."/>
            <person name="Liu C."/>
        </authorList>
    </citation>
    <scope>NUCLEOTIDE SEQUENCE [LARGE SCALE GENOMIC DNA]</scope>
    <source>
        <strain evidence="8 11">WJ-5</strain>
    </source>
</reference>
<dbReference type="Pfam" id="PF00361">
    <property type="entry name" value="Proton_antipo_M"/>
    <property type="match status" value="1"/>
</dbReference>
<evidence type="ECO:0000256" key="2">
    <source>
        <dbReference type="ARBA" id="ARBA00022692"/>
    </source>
</evidence>
<keyword evidence="5" id="KW-0520">NAD</keyword>
<feature type="transmembrane region" description="Helical" evidence="5">
    <location>
        <begin position="326"/>
        <end position="349"/>
    </location>
</feature>
<organism evidence="9 10">
    <name type="scientific">Chromobacterium haemolyticum</name>
    <dbReference type="NCBI Taxonomy" id="394935"/>
    <lineage>
        <taxon>Bacteria</taxon>
        <taxon>Pseudomonadati</taxon>
        <taxon>Pseudomonadota</taxon>
        <taxon>Betaproteobacteria</taxon>
        <taxon>Neisseriales</taxon>
        <taxon>Chromobacteriaceae</taxon>
        <taxon>Chromobacterium</taxon>
    </lineage>
</organism>
<feature type="transmembrane region" description="Helical" evidence="5">
    <location>
        <begin position="204"/>
        <end position="229"/>
    </location>
</feature>
<name>A0A1W0D714_9NEIS</name>
<dbReference type="AlphaFoldDB" id="A0A1W0D714"/>
<feature type="transmembrane region" description="Helical" evidence="5">
    <location>
        <begin position="274"/>
        <end position="293"/>
    </location>
</feature>
<feature type="transmembrane region" description="Helical" evidence="5">
    <location>
        <begin position="300"/>
        <end position="320"/>
    </location>
</feature>
<evidence type="ECO:0000313" key="8">
    <source>
        <dbReference type="EMBL" id="MBO0417642.1"/>
    </source>
</evidence>
<keyword evidence="8" id="KW-0560">Oxidoreductase</keyword>
<keyword evidence="5" id="KW-0813">Transport</keyword>
<dbReference type="GO" id="GO:0048038">
    <property type="term" value="F:quinone binding"/>
    <property type="evidence" value="ECO:0007669"/>
    <property type="project" value="UniProtKB-KW"/>
</dbReference>
<evidence type="ECO:0000259" key="7">
    <source>
        <dbReference type="Pfam" id="PF00361"/>
    </source>
</evidence>
<dbReference type="GO" id="GO:0012505">
    <property type="term" value="C:endomembrane system"/>
    <property type="evidence" value="ECO:0007669"/>
    <property type="project" value="UniProtKB-SubCell"/>
</dbReference>
<sequence>MNWADLNLIPAIPEMFLAGAILFVLMADLFVSDEKRGITLGLTLLTLLGAAVAQVMTFSSQPVVTFSGMFVADPMGGVVKLAMYAVTAIVLIYSRQYTADRQLFKGEYFSLALFALLGMNLMVSASHFLTLYMGLELLSLALYSLIALQRESVKATEAAMKYFVLGALASGLLLYGISMVYGATGSLELATVAKSIAAHKANDVLLVFGLVFIVAGLSFKLGAVPFHMWVPDVYHGAPTSVTLMVGAAPKLAAFVFTLRILAQGLDALVADWQLMLVIVSALSMAIGNVTAIVQTNIKRMLAYSTISHMGFLLLGVLAGTKVGYSAALFYALSYVLMSLVSFGMLLALSRAGFECEKVEDLKGLNSRNSWYALLMLLTMFSMAGIPPLVGFYAKFAVIKAIVDIGMIKLAIFAVLMSVIGAFYYLRVVKTMYFDDAEDRSDIVVRGDMKLVLSLNALALLVIGLLPERALELCLQVVRQSLTVI</sequence>
<comment type="subunit">
    <text evidence="5">NDH-1 is composed of 14 different subunits. Subunits NuoA, H, J, K, L, M, N constitute the membrane sector of the complex.</text>
</comment>
<dbReference type="Proteomes" id="UP000664349">
    <property type="component" value="Unassembled WGS sequence"/>
</dbReference>
<feature type="transmembrane region" description="Helical" evidence="5">
    <location>
        <begin position="129"/>
        <end position="148"/>
    </location>
</feature>
<dbReference type="PANTHER" id="PTHR22773">
    <property type="entry name" value="NADH DEHYDROGENASE"/>
    <property type="match status" value="1"/>
</dbReference>
<dbReference type="PRINTS" id="PR01434">
    <property type="entry name" value="NADHDHGNASE5"/>
</dbReference>
<dbReference type="EC" id="7.1.1.-" evidence="5"/>
<feature type="transmembrane region" description="Helical" evidence="5">
    <location>
        <begin position="160"/>
        <end position="184"/>
    </location>
</feature>
<evidence type="ECO:0000256" key="1">
    <source>
        <dbReference type="ARBA" id="ARBA00004127"/>
    </source>
</evidence>
<feature type="domain" description="NADH:quinone oxidoreductase/Mrp antiporter transmembrane" evidence="7">
    <location>
        <begin position="125"/>
        <end position="420"/>
    </location>
</feature>
<keyword evidence="5" id="KW-1278">Translocase</keyword>
<dbReference type="RefSeq" id="WP_043590766.1">
    <property type="nucleotide sequence ID" value="NZ_AP019312.1"/>
</dbReference>
<protein>
    <recommendedName>
        <fullName evidence="5">NADH-quinone oxidoreductase subunit N</fullName>
        <ecNumber evidence="5">7.1.1.-</ecNumber>
    </recommendedName>
    <alternativeName>
        <fullName evidence="5">NADH dehydrogenase I subunit N</fullName>
    </alternativeName>
    <alternativeName>
        <fullName evidence="5">NDH-1 subunit N</fullName>
    </alternativeName>
</protein>
<comment type="function">
    <text evidence="5">NDH-1 shuttles electrons from NADH, via FMN and iron-sulfur (Fe-S) centers, to quinones in the respiratory chain. The immediate electron acceptor for the enzyme in this species is believed to be ubiquinone. Couples the redox reaction to proton translocation (for every two electrons transferred, four hydrogen ions are translocated across the cytoplasmic membrane), and thus conserves the redox energy in a proton gradient.</text>
</comment>
<dbReference type="GeneID" id="58561388"/>
<dbReference type="InterPro" id="IPR001750">
    <property type="entry name" value="ND/Mrp_TM"/>
</dbReference>
<feature type="transmembrane region" description="Helical" evidence="5">
    <location>
        <begin position="370"/>
        <end position="393"/>
    </location>
</feature>
<keyword evidence="5" id="KW-0874">Quinone</keyword>
<dbReference type="EMBL" id="MUKV01000004">
    <property type="protein sequence ID" value="OQS42780.1"/>
    <property type="molecule type" value="Genomic_DNA"/>
</dbReference>
<evidence type="ECO:0000256" key="6">
    <source>
        <dbReference type="RuleBase" id="RU000320"/>
    </source>
</evidence>
<dbReference type="OrthoDB" id="9768329at2"/>
<accession>A0A1W0D714</accession>
<comment type="similarity">
    <text evidence="5">Belongs to the complex I subunit 2 family.</text>
</comment>
<keyword evidence="3 5" id="KW-1133">Transmembrane helix</keyword>
<dbReference type="GO" id="GO:0005886">
    <property type="term" value="C:plasma membrane"/>
    <property type="evidence" value="ECO:0007669"/>
    <property type="project" value="UniProtKB-SubCell"/>
</dbReference>